<dbReference type="EMBL" id="BAABUJ010000018">
    <property type="protein sequence ID" value="GAA5801272.1"/>
    <property type="molecule type" value="Genomic_DNA"/>
</dbReference>
<evidence type="ECO:0000313" key="4">
    <source>
        <dbReference type="Proteomes" id="UP001476247"/>
    </source>
</evidence>
<dbReference type="Proteomes" id="UP001476247">
    <property type="component" value="Unassembled WGS sequence"/>
</dbReference>
<proteinExistence type="predicted"/>
<dbReference type="Gene3D" id="3.90.640.10">
    <property type="entry name" value="Actin, Chain A, domain 4"/>
    <property type="match status" value="1"/>
</dbReference>
<dbReference type="PANTHER" id="PTHR14187:SF5">
    <property type="entry name" value="HEAT SHOCK 70 KDA PROTEIN 12A"/>
    <property type="match status" value="1"/>
</dbReference>
<keyword evidence="4" id="KW-1185">Reference proteome</keyword>
<keyword evidence="2" id="KW-0067">ATP-binding</keyword>
<reference evidence="3 4" key="1">
    <citation type="submission" date="2024-04" db="EMBL/GenBank/DDBJ databases">
        <title>genome sequences of Mucor flavus KT1a and Helicostylum pulchrum KT1b strains isolation_sourced from the surface of a dry-aged beef.</title>
        <authorList>
            <person name="Toyotome T."/>
            <person name="Hosono M."/>
            <person name="Torimaru M."/>
            <person name="Fukuda K."/>
            <person name="Mikami N."/>
        </authorList>
    </citation>
    <scope>NUCLEOTIDE SEQUENCE [LARGE SCALE GENOMIC DNA]</scope>
    <source>
        <strain evidence="3 4">KT1b</strain>
    </source>
</reference>
<sequence length="1022" mass="116900">MAFRYHQPEQSADENKTPSITIYDRNFHLLYWGKAARTRIENGLKPGEIVKERFKLELPSSVPQKGAIYKTNNTKKAEHDNMRATIDYFREIFDHTVSAIKDEFGFTEKTVEKNDIRFVITVPAQWNDVQRTIMRTVSKEAGLITDDDHENRLLIINESSAATLHCEQSETDMDDLKPGDKYVICDAGGGTVDLATFESVEKVTGDPADSFRRCQLTADSGDRCGSTFIDKALRKLLTWYCYGDENTKVGEEKEKERDKLFSRAIYIFINETKVQFGKRSEDFKFPKCNHDEDEYIVPDEEVDEGDPNDEQCAICTDFPNSEFESGRLITDTIGNSAAMRGAMVYGIDGSRRKPQTDVVETPFDCASTDKYNTLICLDIGYLTTSCSYRNLKNESDEMTDITDWPGLDGGGLMIPTAKETVDNVTSWGAQVDQLIGSGHNDHNNRIASDHTKFISPSKLMSIAKADLRHYLCEYLKLVLGHVHKSIAKANYELSDNNKYRYVITMENCYQFFNNKSEMRYIAQLAGIISKEDSFGRLLLVSRDNAAAMYNERKYFSDKNANTSHVLQINIYNGVCNLSLMEHTKISGTDIDSKDTDENRNKTKLFRNVRSVRSATFDFDFIGRIVSKLNNYISTNTCVECTKSHGTYSPTYYAELRRGFLEHIKTTLNFDNNDETQKISTTDAGCCIASIKVYDLLEYVFRPAAKDFASEINRFATQTDMTQRFIYDNILLSGFLLEAKETNYEFLERIVISNISEIMGIQTDYIKRSADNGKEALLGAAIYGNCPTYFTERIARTSYAVNIRAYKIKEFEEQAKKEIKDEKSKKQKDLKKRIYAVESAYGHVNEDEKVDLFYQSPHNPSMYTTDFDRKDDDLTYLIRRGDKILEKDQKKGIFKKFYAKEDCIVYATIYSSDADELPQHGIKTGNCQFRKIHQFELYVKCDEDDPTTAGDERRLHFDIRLIPDNNEAKFEARVGSRLGKKIPEYRFRDEFLVANIYDDRQLIEVGNLTIDEVVSGLGVGESS</sequence>
<comment type="caution">
    <text evidence="3">The sequence shown here is derived from an EMBL/GenBank/DDBJ whole genome shotgun (WGS) entry which is preliminary data.</text>
</comment>
<evidence type="ECO:0000313" key="3">
    <source>
        <dbReference type="EMBL" id="GAA5801272.1"/>
    </source>
</evidence>
<name>A0ABP9Y2Q6_9FUNG</name>
<dbReference type="Gene3D" id="3.30.420.40">
    <property type="match status" value="2"/>
</dbReference>
<dbReference type="InterPro" id="IPR013126">
    <property type="entry name" value="Hsp_70_fam"/>
</dbReference>
<organism evidence="3 4">
    <name type="scientific">Helicostylum pulchrum</name>
    <dbReference type="NCBI Taxonomy" id="562976"/>
    <lineage>
        <taxon>Eukaryota</taxon>
        <taxon>Fungi</taxon>
        <taxon>Fungi incertae sedis</taxon>
        <taxon>Mucoromycota</taxon>
        <taxon>Mucoromycotina</taxon>
        <taxon>Mucoromycetes</taxon>
        <taxon>Mucorales</taxon>
        <taxon>Mucorineae</taxon>
        <taxon>Mucoraceae</taxon>
        <taxon>Helicostylum</taxon>
    </lineage>
</organism>
<gene>
    <name evidence="3" type="ORF">HPULCUR_006718</name>
</gene>
<evidence type="ECO:0000256" key="2">
    <source>
        <dbReference type="ARBA" id="ARBA00022840"/>
    </source>
</evidence>
<accession>A0ABP9Y2Q6</accession>
<dbReference type="PANTHER" id="PTHR14187">
    <property type="entry name" value="ALPHA KINASE/ELONGATION FACTOR 2 KINASE"/>
    <property type="match status" value="1"/>
</dbReference>
<dbReference type="SUPFAM" id="SSF53067">
    <property type="entry name" value="Actin-like ATPase domain"/>
    <property type="match status" value="1"/>
</dbReference>
<dbReference type="Pfam" id="PF00012">
    <property type="entry name" value="HSP70"/>
    <property type="match status" value="1"/>
</dbReference>
<dbReference type="InterPro" id="IPR043129">
    <property type="entry name" value="ATPase_NBD"/>
</dbReference>
<evidence type="ECO:0000256" key="1">
    <source>
        <dbReference type="ARBA" id="ARBA00022741"/>
    </source>
</evidence>
<protein>
    <submittedName>
        <fullName evidence="3">Uncharacterized protein</fullName>
    </submittedName>
</protein>
<keyword evidence="1" id="KW-0547">Nucleotide-binding</keyword>